<keyword evidence="9 12" id="KW-0040">ANK repeat</keyword>
<dbReference type="GO" id="GO:0005634">
    <property type="term" value="C:nucleus"/>
    <property type="evidence" value="ECO:0007669"/>
    <property type="project" value="UniProtKB-SubCell"/>
</dbReference>
<dbReference type="InterPro" id="IPR002110">
    <property type="entry name" value="Ankyrin_rpt"/>
</dbReference>
<evidence type="ECO:0000313" key="17">
    <source>
        <dbReference type="EMBL" id="KAG8055279.1"/>
    </source>
</evidence>
<dbReference type="CDD" id="cd18310">
    <property type="entry name" value="BTB_POZ_NPR_plant"/>
    <property type="match status" value="1"/>
</dbReference>
<reference evidence="17" key="1">
    <citation type="journal article" date="2021" name="bioRxiv">
        <title>Whole Genome Assembly and Annotation of Northern Wild Rice, Zizania palustris L., Supports a Whole Genome Duplication in the Zizania Genus.</title>
        <authorList>
            <person name="Haas M."/>
            <person name="Kono T."/>
            <person name="Macchietto M."/>
            <person name="Millas R."/>
            <person name="McGilp L."/>
            <person name="Shao M."/>
            <person name="Duquette J."/>
            <person name="Hirsch C.N."/>
            <person name="Kimball J."/>
        </authorList>
    </citation>
    <scope>NUCLEOTIDE SEQUENCE</scope>
    <source>
        <tissue evidence="17">Fresh leaf tissue</tissue>
    </source>
</reference>
<dbReference type="GO" id="GO:0042742">
    <property type="term" value="P:defense response to bacterium"/>
    <property type="evidence" value="ECO:0007669"/>
    <property type="project" value="TreeGrafter"/>
</dbReference>
<keyword evidence="8" id="KW-0862">Zinc</keyword>
<evidence type="ECO:0000256" key="1">
    <source>
        <dbReference type="ARBA" id="ARBA00004123"/>
    </source>
</evidence>
<dbReference type="FunFam" id="3.30.710.10:FF:000110">
    <property type="entry name" value="Regulatory protein NPR3"/>
    <property type="match status" value="1"/>
</dbReference>
<evidence type="ECO:0000256" key="5">
    <source>
        <dbReference type="ARBA" id="ARBA00022771"/>
    </source>
</evidence>
<evidence type="ECO:0000256" key="4">
    <source>
        <dbReference type="ARBA" id="ARBA00022737"/>
    </source>
</evidence>
<name>A0A8J5VTW2_ZIZPA</name>
<dbReference type="Proteomes" id="UP000729402">
    <property type="component" value="Unassembled WGS sequence"/>
</dbReference>
<feature type="repeat" description="ANK" evidence="12">
    <location>
        <begin position="359"/>
        <end position="391"/>
    </location>
</feature>
<keyword evidence="3" id="KW-0479">Metal-binding</keyword>
<evidence type="ECO:0000256" key="10">
    <source>
        <dbReference type="ARBA" id="ARBA00023242"/>
    </source>
</evidence>
<evidence type="ECO:0000256" key="11">
    <source>
        <dbReference type="ARBA" id="ARBA00044947"/>
    </source>
</evidence>
<feature type="domain" description="C2HC NPR-type" evidence="16">
    <location>
        <begin position="173"/>
        <end position="187"/>
    </location>
</feature>
<keyword evidence="5 13" id="KW-0863">Zinc-finger</keyword>
<dbReference type="GO" id="GO:2000031">
    <property type="term" value="P:regulation of salicylic acid mediated signaling pathway"/>
    <property type="evidence" value="ECO:0007669"/>
    <property type="project" value="InterPro"/>
</dbReference>
<feature type="compositionally biased region" description="Gly residues" evidence="14">
    <location>
        <begin position="116"/>
        <end position="131"/>
    </location>
</feature>
<feature type="region of interest" description="Disordered" evidence="14">
    <location>
        <begin position="1"/>
        <end position="30"/>
    </location>
</feature>
<feature type="compositionally biased region" description="Low complexity" evidence="14">
    <location>
        <begin position="1"/>
        <end position="17"/>
    </location>
</feature>
<dbReference type="GO" id="GO:0009862">
    <property type="term" value="P:systemic acquired resistance, salicylic acid mediated signaling pathway"/>
    <property type="evidence" value="ECO:0007669"/>
    <property type="project" value="InterPro"/>
</dbReference>
<dbReference type="PROSITE" id="PS52046">
    <property type="entry name" value="ZF_C2HC_NPR"/>
    <property type="match status" value="1"/>
</dbReference>
<dbReference type="GO" id="GO:2000022">
    <property type="term" value="P:regulation of jasmonic acid mediated signaling pathway"/>
    <property type="evidence" value="ECO:0007669"/>
    <property type="project" value="InterPro"/>
</dbReference>
<keyword evidence="6" id="KW-0833">Ubl conjugation pathway</keyword>
<evidence type="ECO:0000256" key="2">
    <source>
        <dbReference type="ARBA" id="ARBA00004906"/>
    </source>
</evidence>
<dbReference type="SMART" id="SM00248">
    <property type="entry name" value="ANK"/>
    <property type="match status" value="3"/>
</dbReference>
<dbReference type="Pfam" id="PF00651">
    <property type="entry name" value="BTB"/>
    <property type="match status" value="1"/>
</dbReference>
<dbReference type="InterPro" id="IPR044292">
    <property type="entry name" value="NPR"/>
</dbReference>
<dbReference type="PROSITE" id="PS50088">
    <property type="entry name" value="ANK_REPEAT"/>
    <property type="match status" value="1"/>
</dbReference>
<evidence type="ECO:0000313" key="18">
    <source>
        <dbReference type="Proteomes" id="UP000729402"/>
    </source>
</evidence>
<dbReference type="Pfam" id="PF12796">
    <property type="entry name" value="Ank_2"/>
    <property type="match status" value="1"/>
</dbReference>
<feature type="region of interest" description="Disordered" evidence="14">
    <location>
        <begin position="599"/>
        <end position="684"/>
    </location>
</feature>
<dbReference type="AlphaFoldDB" id="A0A8J5VTW2"/>
<organism evidence="17 18">
    <name type="scientific">Zizania palustris</name>
    <name type="common">Northern wild rice</name>
    <dbReference type="NCBI Taxonomy" id="103762"/>
    <lineage>
        <taxon>Eukaryota</taxon>
        <taxon>Viridiplantae</taxon>
        <taxon>Streptophyta</taxon>
        <taxon>Embryophyta</taxon>
        <taxon>Tracheophyta</taxon>
        <taxon>Spermatophyta</taxon>
        <taxon>Magnoliopsida</taxon>
        <taxon>Liliopsida</taxon>
        <taxon>Poales</taxon>
        <taxon>Poaceae</taxon>
        <taxon>BOP clade</taxon>
        <taxon>Oryzoideae</taxon>
        <taxon>Oryzeae</taxon>
        <taxon>Zizaniinae</taxon>
        <taxon>Zizania</taxon>
    </lineage>
</organism>
<gene>
    <name evidence="17" type="ORF">GUJ93_ZPchr0001g30527</name>
</gene>
<reference evidence="17" key="2">
    <citation type="submission" date="2021-02" db="EMBL/GenBank/DDBJ databases">
        <authorList>
            <person name="Kimball J.A."/>
            <person name="Haas M.W."/>
            <person name="Macchietto M."/>
            <person name="Kono T."/>
            <person name="Duquette J."/>
            <person name="Shao M."/>
        </authorList>
    </citation>
    <scope>NUCLEOTIDE SEQUENCE</scope>
    <source>
        <tissue evidence="17">Fresh leaf tissue</tissue>
    </source>
</reference>
<evidence type="ECO:0000256" key="7">
    <source>
        <dbReference type="ARBA" id="ARBA00022821"/>
    </source>
</evidence>
<dbReference type="InterPro" id="IPR021094">
    <property type="entry name" value="NPR1/NIM1-like_C"/>
</dbReference>
<proteinExistence type="inferred from homology"/>
<evidence type="ECO:0000256" key="3">
    <source>
        <dbReference type="ARBA" id="ARBA00022723"/>
    </source>
</evidence>
<feature type="domain" description="BTB" evidence="15">
    <location>
        <begin position="79"/>
        <end position="170"/>
    </location>
</feature>
<keyword evidence="18" id="KW-1185">Reference proteome</keyword>
<protein>
    <submittedName>
        <fullName evidence="17">Uncharacterized protein</fullName>
    </submittedName>
</protein>
<dbReference type="InterPro" id="IPR000210">
    <property type="entry name" value="BTB/POZ_dom"/>
</dbReference>
<comment type="similarity">
    <text evidence="11">Belongs to the plant 'ANKYRIN-BTB/POZ' family. 'NPR1-like' subfamily.</text>
</comment>
<dbReference type="PROSITE" id="PS50097">
    <property type="entry name" value="BTB"/>
    <property type="match status" value="1"/>
</dbReference>
<accession>A0A8J5VTW2</accession>
<keyword evidence="4" id="KW-0677">Repeat</keyword>
<evidence type="ECO:0000256" key="8">
    <source>
        <dbReference type="ARBA" id="ARBA00022833"/>
    </source>
</evidence>
<evidence type="ECO:0000259" key="16">
    <source>
        <dbReference type="PROSITE" id="PS52046"/>
    </source>
</evidence>
<dbReference type="PROSITE" id="PS50297">
    <property type="entry name" value="ANK_REP_REGION"/>
    <property type="match status" value="1"/>
</dbReference>
<comment type="caution">
    <text evidence="17">The sequence shown here is derived from an EMBL/GenBank/DDBJ whole genome shotgun (WGS) entry which is preliminary data.</text>
</comment>
<comment type="pathway">
    <text evidence="2">Protein modification; protein ubiquitination.</text>
</comment>
<dbReference type="PANTHER" id="PTHR46475:SF2">
    <property type="entry name" value="REGULATORY PROTEIN NPR3"/>
    <property type="match status" value="1"/>
</dbReference>
<sequence>MEPSSSITIASSSSDLSNGTSPFSVTAPPPGVVAARTAPVPAGEGYVGGGGISSVEVVSLNRLSANLERLLLDSDLDCSDAEIDVADGGPPVPVHRCILAARSAFFYELFAGRGRGGSSDGAASGGGGGGERAGRPRYKMEELVPGGRVGREAFLSILGYLYTGKLRAEPPDVVSCADPVCPHDSCPPVIRFGVELMYAAWKFEISELMSLFQRRLLNFVDKTLVEDVLPILQVAFCSERTQLVEKCVQRIARSDLDNTSLDKELPPEVADEIKKIRQKSQPNDGDTVISDPVHEKRVRRIHRALDSDDVELVKLLLNESEITLDDANALHYAAAYCDSKVVSELLELGLANLNLKNARGYTPLHLAATRREPAIIMCLLNKGAVVSHLSADGQSAISICRRLTREKDYNKKMEQGQESNKDRLCIDILEREMIRNPLVVEDSVTSPLLADDLHMKLLYLENRVAFARLFFPAEAKVAMQIAQADTTTEFGGICAARASTSGKLKEVDLNETPITQNKRLRSRVDALMKTVELGRRYFPNCSQVLDKFLEDDLPECTDALHLNDTSDEHKVKKMRFCEMKEDVRKAFSKDRADNMLKAFSQDRADNSGDADGDADGPRPAFSPKAVSQRPQGRLLPPLRAGEQARRGDAAGVLPLTPVSSRIEPKAGNQGISDDGSVHDFTTSS</sequence>
<dbReference type="Pfam" id="PF12313">
    <property type="entry name" value="NPR1_like_C"/>
    <property type="match status" value="1"/>
</dbReference>
<evidence type="ECO:0000256" key="14">
    <source>
        <dbReference type="SAM" id="MobiDB-lite"/>
    </source>
</evidence>
<comment type="caution">
    <text evidence="13">Lacks conserved residue(s) required for the propagation of feature annotation.</text>
</comment>
<dbReference type="OrthoDB" id="71307at2759"/>
<dbReference type="EMBL" id="JAAALK010000288">
    <property type="protein sequence ID" value="KAG8055279.1"/>
    <property type="molecule type" value="Genomic_DNA"/>
</dbReference>
<evidence type="ECO:0000256" key="12">
    <source>
        <dbReference type="PROSITE-ProRule" id="PRU00023"/>
    </source>
</evidence>
<evidence type="ECO:0000256" key="13">
    <source>
        <dbReference type="PROSITE-ProRule" id="PRU01391"/>
    </source>
</evidence>
<dbReference type="PANTHER" id="PTHR46475">
    <property type="entry name" value="REGULATORY PROTEIN NPR3"/>
    <property type="match status" value="1"/>
</dbReference>
<evidence type="ECO:0000259" key="15">
    <source>
        <dbReference type="PROSITE" id="PS50097"/>
    </source>
</evidence>
<dbReference type="GO" id="GO:0008270">
    <property type="term" value="F:zinc ion binding"/>
    <property type="evidence" value="ECO:0007669"/>
    <property type="project" value="UniProtKB-KW"/>
</dbReference>
<keyword evidence="10" id="KW-0539">Nucleus</keyword>
<feature type="region of interest" description="Disordered" evidence="14">
    <location>
        <begin position="116"/>
        <end position="137"/>
    </location>
</feature>
<evidence type="ECO:0000256" key="6">
    <source>
        <dbReference type="ARBA" id="ARBA00022786"/>
    </source>
</evidence>
<keyword evidence="7" id="KW-0611">Plant defense</keyword>
<comment type="subcellular location">
    <subcellularLocation>
        <location evidence="1">Nucleus</location>
    </subcellularLocation>
</comment>
<dbReference type="FunFam" id="1.25.40.20:FF:000123">
    <property type="entry name" value="regulatory protein NPR3-like"/>
    <property type="match status" value="1"/>
</dbReference>
<dbReference type="GO" id="GO:0050832">
    <property type="term" value="P:defense response to fungus"/>
    <property type="evidence" value="ECO:0007669"/>
    <property type="project" value="TreeGrafter"/>
</dbReference>
<dbReference type="SMART" id="SM00225">
    <property type="entry name" value="BTB"/>
    <property type="match status" value="1"/>
</dbReference>
<dbReference type="InterPro" id="IPR057250">
    <property type="entry name" value="Znf_C2HC_NPR-type"/>
</dbReference>
<evidence type="ECO:0000256" key="9">
    <source>
        <dbReference type="ARBA" id="ARBA00023043"/>
    </source>
</evidence>